<organism evidence="2 3">
    <name type="scientific">Frondihabitans cladoniiphilus</name>
    <dbReference type="NCBI Taxonomy" id="715785"/>
    <lineage>
        <taxon>Bacteria</taxon>
        <taxon>Bacillati</taxon>
        <taxon>Actinomycetota</taxon>
        <taxon>Actinomycetes</taxon>
        <taxon>Micrococcales</taxon>
        <taxon>Microbacteriaceae</taxon>
        <taxon>Frondihabitans</taxon>
    </lineage>
</organism>
<dbReference type="Pfam" id="PF07963">
    <property type="entry name" value="N_methyl"/>
    <property type="match status" value="1"/>
</dbReference>
<reference evidence="3" key="1">
    <citation type="journal article" date="2019" name="Int. J. Syst. Evol. Microbiol.">
        <title>The Global Catalogue of Microorganisms (GCM) 10K type strain sequencing project: providing services to taxonomists for standard genome sequencing and annotation.</title>
        <authorList>
            <consortium name="The Broad Institute Genomics Platform"/>
            <consortium name="The Broad Institute Genome Sequencing Center for Infectious Disease"/>
            <person name="Wu L."/>
            <person name="Ma J."/>
        </authorList>
    </citation>
    <scope>NUCLEOTIDE SEQUENCE [LARGE SCALE GENOMIC DNA]</scope>
    <source>
        <strain evidence="3">JCM 18956</strain>
    </source>
</reference>
<feature type="transmembrane region" description="Helical" evidence="1">
    <location>
        <begin position="27"/>
        <end position="49"/>
    </location>
</feature>
<dbReference type="SUPFAM" id="SSF49452">
    <property type="entry name" value="Starch-binding domain-like"/>
    <property type="match status" value="1"/>
</dbReference>
<dbReference type="NCBIfam" id="TIGR02532">
    <property type="entry name" value="IV_pilin_GFxxxE"/>
    <property type="match status" value="1"/>
</dbReference>
<comment type="caution">
    <text evidence="2">The sequence shown here is derived from an EMBL/GenBank/DDBJ whole genome shotgun (WGS) entry which is preliminary data.</text>
</comment>
<keyword evidence="1" id="KW-1133">Transmembrane helix</keyword>
<evidence type="ECO:0008006" key="4">
    <source>
        <dbReference type="Google" id="ProtNLM"/>
    </source>
</evidence>
<evidence type="ECO:0000313" key="2">
    <source>
        <dbReference type="EMBL" id="GAA4674111.1"/>
    </source>
</evidence>
<dbReference type="Proteomes" id="UP001501295">
    <property type="component" value="Unassembled WGS sequence"/>
</dbReference>
<proteinExistence type="predicted"/>
<keyword evidence="1" id="KW-0812">Transmembrane</keyword>
<dbReference type="RefSeq" id="WP_345375523.1">
    <property type="nucleotide sequence ID" value="NZ_BAABLM010000003.1"/>
</dbReference>
<dbReference type="InterPro" id="IPR013784">
    <property type="entry name" value="Carb-bd-like_fold"/>
</dbReference>
<dbReference type="EMBL" id="BAABLM010000003">
    <property type="protein sequence ID" value="GAA4674111.1"/>
    <property type="molecule type" value="Genomic_DNA"/>
</dbReference>
<evidence type="ECO:0000313" key="3">
    <source>
        <dbReference type="Proteomes" id="UP001501295"/>
    </source>
</evidence>
<evidence type="ECO:0000256" key="1">
    <source>
        <dbReference type="SAM" id="Phobius"/>
    </source>
</evidence>
<keyword evidence="1" id="KW-0472">Membrane</keyword>
<name>A0ABP8VZ03_9MICO</name>
<dbReference type="Gene3D" id="2.60.40.1120">
    <property type="entry name" value="Carboxypeptidase-like, regulatory domain"/>
    <property type="match status" value="1"/>
</dbReference>
<protein>
    <recommendedName>
        <fullName evidence="4">Prepilin-type N-terminal cleavage/methylation domain-containing protein</fullName>
    </recommendedName>
</protein>
<gene>
    <name evidence="2" type="ORF">GCM10025780_18210</name>
</gene>
<sequence>MNRIRLVLGLDTSTSGRRRTSDQGLTLVEVMVAMLVFTIISVAVAMSLGNSLVISKNSRARTVAVNLASQDLDLQRAVADVFAVQTKTWVTPVQGTNYTINRQVNWVSSSTATSACGTGTGTLQFKTVRDTVTWPGNATGVATSTVLAPNGRINDPTLGTIVVAVTGASGAGVSGVTATITPTSGGAAVTTPALTDANGCTYALKVTPGTYTIAISRAGSLDIKQNATVSTSRAVTAGTATSVSFTYDAAAPFTLKYASNYTSGPTAQLPNNLDVTVTSTTAGQYSFKPGTTNPVSLFPFTSPYVIETGAYVPAGTTTSTGADASCLNVDPGQWTTANAAKAVGTSFTAGSTPGTAKTVNVPMGVVNLSALTGTLGITATSVNTKPAGDPGCAATTTYTFNAVSGSPTLALPFGTWRLAAVASILTLNATSIPTGGTINSDGTVTLDPRGVTQ</sequence>
<dbReference type="PROSITE" id="PS00409">
    <property type="entry name" value="PROKAR_NTER_METHYL"/>
    <property type="match status" value="1"/>
</dbReference>
<dbReference type="InterPro" id="IPR012902">
    <property type="entry name" value="N_methyl_site"/>
</dbReference>
<accession>A0ABP8VZ03</accession>
<keyword evidence="3" id="KW-1185">Reference proteome</keyword>